<comment type="caution">
    <text evidence="1">The sequence shown here is derived from an EMBL/GenBank/DDBJ whole genome shotgun (WGS) entry which is preliminary data.</text>
</comment>
<sequence>MKSVFLLRFHFIQGGTAFKIKQDYSSSTVFQKTLSGSEGK</sequence>
<dbReference type="AlphaFoldDB" id="A0A256FRP8"/>
<gene>
    <name evidence="1" type="ORF">CEV33_4227</name>
</gene>
<protein>
    <submittedName>
        <fullName evidence="1">Uncharacterized protein</fullName>
    </submittedName>
</protein>
<evidence type="ECO:0000313" key="2">
    <source>
        <dbReference type="Proteomes" id="UP000216478"/>
    </source>
</evidence>
<name>A0A256FRP8_9HYPH</name>
<evidence type="ECO:0000313" key="1">
    <source>
        <dbReference type="EMBL" id="OYR17101.1"/>
    </source>
</evidence>
<dbReference type="EMBL" id="NNRL01000148">
    <property type="protein sequence ID" value="OYR17101.1"/>
    <property type="molecule type" value="Genomic_DNA"/>
</dbReference>
<reference evidence="1 2" key="1">
    <citation type="submission" date="2017-07" db="EMBL/GenBank/DDBJ databases">
        <title>Phylogenetic study on the rhizospheric bacterium Ochrobactrum sp. A44.</title>
        <authorList>
            <person name="Krzyzanowska D.M."/>
            <person name="Ossowicki A."/>
            <person name="Rajewska M."/>
            <person name="Maciag T."/>
            <person name="Kaczynski Z."/>
            <person name="Czerwicka M."/>
            <person name="Jafra S."/>
        </authorList>
    </citation>
    <scope>NUCLEOTIDE SEQUENCE [LARGE SCALE GENOMIC DNA]</scope>
    <source>
        <strain evidence="1 2">OgA9a</strain>
    </source>
</reference>
<dbReference type="Proteomes" id="UP000216478">
    <property type="component" value="Unassembled WGS sequence"/>
</dbReference>
<proteinExistence type="predicted"/>
<organism evidence="1 2">
    <name type="scientific">Brucella grignonensis</name>
    <dbReference type="NCBI Taxonomy" id="94627"/>
    <lineage>
        <taxon>Bacteria</taxon>
        <taxon>Pseudomonadati</taxon>
        <taxon>Pseudomonadota</taxon>
        <taxon>Alphaproteobacteria</taxon>
        <taxon>Hyphomicrobiales</taxon>
        <taxon>Brucellaceae</taxon>
        <taxon>Brucella/Ochrobactrum group</taxon>
        <taxon>Brucella</taxon>
    </lineage>
</organism>
<accession>A0A256FRP8</accession>
<keyword evidence="2" id="KW-1185">Reference proteome</keyword>